<dbReference type="SUPFAM" id="SSF50156">
    <property type="entry name" value="PDZ domain-like"/>
    <property type="match status" value="1"/>
</dbReference>
<dbReference type="RefSeq" id="WP_213167177.1">
    <property type="nucleotide sequence ID" value="NZ_CP058559.1"/>
</dbReference>
<feature type="domain" description="PDZ" evidence="1">
    <location>
        <begin position="127"/>
        <end position="193"/>
    </location>
</feature>
<dbReference type="Pfam" id="PF13180">
    <property type="entry name" value="PDZ_2"/>
    <property type="match status" value="1"/>
</dbReference>
<accession>A0A7G9W496</accession>
<dbReference type="InterPro" id="IPR020568">
    <property type="entry name" value="Ribosomal_Su5_D2-typ_SF"/>
</dbReference>
<protein>
    <submittedName>
        <fullName evidence="2">PDZ domain-containing protein</fullName>
    </submittedName>
</protein>
<dbReference type="GO" id="GO:0005524">
    <property type="term" value="F:ATP binding"/>
    <property type="evidence" value="ECO:0007669"/>
    <property type="project" value="InterPro"/>
</dbReference>
<dbReference type="InterPro" id="IPR027065">
    <property type="entry name" value="Lon_Prtase"/>
</dbReference>
<dbReference type="PANTHER" id="PTHR10046">
    <property type="entry name" value="ATP DEPENDENT LON PROTEASE FAMILY MEMBER"/>
    <property type="match status" value="1"/>
</dbReference>
<evidence type="ECO:0000259" key="1">
    <source>
        <dbReference type="PROSITE" id="PS50106"/>
    </source>
</evidence>
<dbReference type="Gene3D" id="2.30.42.10">
    <property type="match status" value="1"/>
</dbReference>
<dbReference type="Gene3D" id="3.30.230.10">
    <property type="match status" value="1"/>
</dbReference>
<dbReference type="GO" id="GO:0030163">
    <property type="term" value="P:protein catabolic process"/>
    <property type="evidence" value="ECO:0007669"/>
    <property type="project" value="InterPro"/>
</dbReference>
<evidence type="ECO:0000313" key="2">
    <source>
        <dbReference type="EMBL" id="QNO13508.1"/>
    </source>
</evidence>
<dbReference type="InterPro" id="IPR014721">
    <property type="entry name" value="Ribsml_uS5_D2-typ_fold_subgr"/>
</dbReference>
<gene>
    <name evidence="2" type="ORF">HYG86_01360</name>
</gene>
<keyword evidence="3" id="KW-1185">Reference proteome</keyword>
<dbReference type="Pfam" id="PF05362">
    <property type="entry name" value="Lon_C"/>
    <property type="match status" value="1"/>
</dbReference>
<name>A0A7G9W496_ALKCA</name>
<dbReference type="PROSITE" id="PS50106">
    <property type="entry name" value="PDZ"/>
    <property type="match status" value="1"/>
</dbReference>
<dbReference type="GO" id="GO:0004252">
    <property type="term" value="F:serine-type endopeptidase activity"/>
    <property type="evidence" value="ECO:0007669"/>
    <property type="project" value="InterPro"/>
</dbReference>
<dbReference type="SUPFAM" id="SSF54211">
    <property type="entry name" value="Ribosomal protein S5 domain 2-like"/>
    <property type="match status" value="1"/>
</dbReference>
<organism evidence="2 3">
    <name type="scientific">Alkalicella caledoniensis</name>
    <dbReference type="NCBI Taxonomy" id="2731377"/>
    <lineage>
        <taxon>Bacteria</taxon>
        <taxon>Bacillati</taxon>
        <taxon>Bacillota</taxon>
        <taxon>Clostridia</taxon>
        <taxon>Eubacteriales</taxon>
        <taxon>Proteinivoracaceae</taxon>
        <taxon>Alkalicella</taxon>
    </lineage>
</organism>
<dbReference type="KEGG" id="acae:HYG86_01360"/>
<dbReference type="InterPro" id="IPR001478">
    <property type="entry name" value="PDZ"/>
</dbReference>
<dbReference type="GO" id="GO:0006508">
    <property type="term" value="P:proteolysis"/>
    <property type="evidence" value="ECO:0007669"/>
    <property type="project" value="InterPro"/>
</dbReference>
<evidence type="ECO:0000313" key="3">
    <source>
        <dbReference type="Proteomes" id="UP000516160"/>
    </source>
</evidence>
<dbReference type="Proteomes" id="UP000516160">
    <property type="component" value="Chromosome"/>
</dbReference>
<dbReference type="InterPro" id="IPR036034">
    <property type="entry name" value="PDZ_sf"/>
</dbReference>
<proteinExistence type="predicted"/>
<dbReference type="GO" id="GO:0004176">
    <property type="term" value="F:ATP-dependent peptidase activity"/>
    <property type="evidence" value="ECO:0007669"/>
    <property type="project" value="InterPro"/>
</dbReference>
<dbReference type="InterPro" id="IPR008269">
    <property type="entry name" value="Lon_proteolytic"/>
</dbReference>
<dbReference type="EMBL" id="CP058559">
    <property type="protein sequence ID" value="QNO13508.1"/>
    <property type="molecule type" value="Genomic_DNA"/>
</dbReference>
<dbReference type="SMART" id="SM00228">
    <property type="entry name" value="PDZ"/>
    <property type="match status" value="1"/>
</dbReference>
<sequence>MQIKQMNSRQVLWIIIVSLFFLTSAFVMSFDTGYLITLPSYAYLGENMVRVADYPAKEAELYILTYWQEKATPLYYIYGKINPKLDLVKSKTVTPKGLNAVEYSEISSNMLVNSQIKAMYVALTSAGFEAEISSEGVLVEAVVENGSSFELLEKGDLIVTANGSNIRYQEQLREVTKKQGVGGRLTMEILRGGEELTITVPVGKNSRGEPSLGIFTHNKNIGIISPVKIDFNERELRGGPSAGLIYTLEIYNRLMDEVVTKGRVIAGTGQINLDGSIGEIEGMKQKVYVAEKQGADILFCPKGNYEEAISVATDVKVVAVSHFSEVIAYLAEVN</sequence>
<reference evidence="2 3" key="1">
    <citation type="submission" date="2020-07" db="EMBL/GenBank/DDBJ databases">
        <title>Alkalicella. sp. LB2 genome.</title>
        <authorList>
            <person name="Postec A."/>
            <person name="Quemeneur M."/>
        </authorList>
    </citation>
    <scope>NUCLEOTIDE SEQUENCE [LARGE SCALE GENOMIC DNA]</scope>
    <source>
        <strain evidence="2 3">LB2</strain>
    </source>
</reference>
<dbReference type="AlphaFoldDB" id="A0A7G9W496"/>